<dbReference type="Proteomes" id="UP000224902">
    <property type="component" value="Segment"/>
</dbReference>
<proteinExistence type="predicted"/>
<protein>
    <submittedName>
        <fullName evidence="1">Uncharacterized protein</fullName>
    </submittedName>
</protein>
<sequence length="100" mass="11277">MRIDDLKTDLGKHLFLYSPLRKFETPPELTQEIAEAFCLREGLPVPLLSRDSSGIDIVELVLPADQDDDLTLYTKFNSSFKTHGMKPPLLSVIQDDTNSN</sequence>
<name>A0A1I9SA38_9CAUD</name>
<evidence type="ECO:0000313" key="2">
    <source>
        <dbReference type="Proteomes" id="UP000224902"/>
    </source>
</evidence>
<reference evidence="2" key="1">
    <citation type="submission" date="2016-08" db="EMBL/GenBank/DDBJ databases">
        <authorList>
            <person name="Seilhamer J.J."/>
        </authorList>
    </citation>
    <scope>NUCLEOTIDE SEQUENCE [LARGE SCALE GENOMIC DNA]</scope>
</reference>
<accession>A0A1I9SA38</accession>
<keyword evidence="2" id="KW-1185">Reference proteome</keyword>
<gene>
    <name evidence="1" type="ORF">SEA_WEASELS2_54</name>
</gene>
<dbReference type="EMBL" id="KX774321">
    <property type="protein sequence ID" value="AOZ63644.1"/>
    <property type="molecule type" value="Genomic_DNA"/>
</dbReference>
<organism evidence="1 2">
    <name type="scientific">Rhodococcus phage Weasels2</name>
    <dbReference type="NCBI Taxonomy" id="1897437"/>
    <lineage>
        <taxon>Viruses</taxon>
        <taxon>Duplodnaviria</taxon>
        <taxon>Heunggongvirae</taxon>
        <taxon>Uroviricota</taxon>
        <taxon>Caudoviricetes</taxon>
        <taxon>Weaselvirus</taxon>
        <taxon>Weaselvirus weasel</taxon>
    </lineage>
</organism>
<evidence type="ECO:0000313" key="1">
    <source>
        <dbReference type="EMBL" id="AOZ63644.1"/>
    </source>
</evidence>